<evidence type="ECO:0000313" key="6">
    <source>
        <dbReference type="EMBL" id="KAF5916764.1"/>
    </source>
</evidence>
<dbReference type="EMBL" id="JACDTQ010002688">
    <property type="protein sequence ID" value="KAF5916764.1"/>
    <property type="molecule type" value="Genomic_DNA"/>
</dbReference>
<organism evidence="6 7">
    <name type="scientific">Diceros bicornis minor</name>
    <name type="common">South-central black rhinoceros</name>
    <dbReference type="NCBI Taxonomy" id="77932"/>
    <lineage>
        <taxon>Eukaryota</taxon>
        <taxon>Metazoa</taxon>
        <taxon>Chordata</taxon>
        <taxon>Craniata</taxon>
        <taxon>Vertebrata</taxon>
        <taxon>Euteleostomi</taxon>
        <taxon>Mammalia</taxon>
        <taxon>Eutheria</taxon>
        <taxon>Laurasiatheria</taxon>
        <taxon>Perissodactyla</taxon>
        <taxon>Rhinocerotidae</taxon>
        <taxon>Diceros</taxon>
    </lineage>
</organism>
<feature type="domain" description="Sushi" evidence="5">
    <location>
        <begin position="61"/>
        <end position="101"/>
    </location>
</feature>
<evidence type="ECO:0000256" key="4">
    <source>
        <dbReference type="ARBA" id="ARBA00023157"/>
    </source>
</evidence>
<dbReference type="AlphaFoldDB" id="A0A7J7EMC9"/>
<dbReference type="Pfam" id="PF00084">
    <property type="entry name" value="Sushi"/>
    <property type="match status" value="1"/>
</dbReference>
<evidence type="ECO:0000256" key="3">
    <source>
        <dbReference type="ARBA" id="ARBA00022737"/>
    </source>
</evidence>
<dbReference type="SUPFAM" id="SSF57535">
    <property type="entry name" value="Complement control module/SCR domain"/>
    <property type="match status" value="1"/>
</dbReference>
<protein>
    <recommendedName>
        <fullName evidence="5">Sushi domain-containing protein</fullName>
    </recommendedName>
</protein>
<keyword evidence="3" id="KW-0677">Repeat</keyword>
<feature type="non-terminal residue" evidence="6">
    <location>
        <position position="214"/>
    </location>
</feature>
<dbReference type="Proteomes" id="UP000551758">
    <property type="component" value="Unassembled WGS sequence"/>
</dbReference>
<keyword evidence="7" id="KW-1185">Reference proteome</keyword>
<keyword evidence="1" id="KW-0768">Sushi</keyword>
<evidence type="ECO:0000313" key="7">
    <source>
        <dbReference type="Proteomes" id="UP000551758"/>
    </source>
</evidence>
<evidence type="ECO:0000256" key="1">
    <source>
        <dbReference type="ARBA" id="ARBA00022659"/>
    </source>
</evidence>
<sequence>VSFEPPPAISTADYYSSNRNASQYATVVTYWCLTGPGGEKQFDLMVEQSVSCSSKDNQPEVENAIRLPGNRSLFSLSETVRFRCQSGFAMKGPHTLQCWANNTVKSCAASLDQHPNGCMLFPFNIQLGKKVSFVLIKRQLCYSLCLGWNEKPLEQQCSRVNLSLMETPQQLLWETFPMEKKLLKCDHQSEHAHIHLRSTTGSTLEAMHLCTFLG</sequence>
<reference evidence="6 7" key="1">
    <citation type="journal article" date="2020" name="Mol. Biol. Evol.">
        <title>Interspecific Gene Flow and the Evolution of Specialization in Black and White Rhinoceros.</title>
        <authorList>
            <person name="Moodley Y."/>
            <person name="Westbury M.V."/>
            <person name="Russo I.M."/>
            <person name="Gopalakrishnan S."/>
            <person name="Rakotoarivelo A."/>
            <person name="Olsen R.A."/>
            <person name="Prost S."/>
            <person name="Tunstall T."/>
            <person name="Ryder O.A."/>
            <person name="Dalen L."/>
            <person name="Bruford M.W."/>
        </authorList>
    </citation>
    <scope>NUCLEOTIDE SEQUENCE [LARGE SCALE GENOMIC DNA]</scope>
    <source>
        <strain evidence="6">SBR-YM</strain>
        <tissue evidence="6">Skin</tissue>
    </source>
</reference>
<comment type="caution">
    <text evidence="6">The sequence shown here is derived from an EMBL/GenBank/DDBJ whole genome shotgun (WGS) entry which is preliminary data.</text>
</comment>
<proteinExistence type="predicted"/>
<gene>
    <name evidence="6" type="ORF">HPG69_005559</name>
</gene>
<dbReference type="FunFam" id="2.10.70.10:FF:000014">
    <property type="entry name" value="Membrane cofactor protein"/>
    <property type="match status" value="1"/>
</dbReference>
<keyword evidence="2" id="KW-0732">Signal</keyword>
<evidence type="ECO:0000256" key="2">
    <source>
        <dbReference type="ARBA" id="ARBA00022729"/>
    </source>
</evidence>
<name>A0A7J7EMC9_DICBM</name>
<dbReference type="Gene3D" id="2.10.70.10">
    <property type="entry name" value="Complement Module, domain 1"/>
    <property type="match status" value="2"/>
</dbReference>
<dbReference type="InterPro" id="IPR035976">
    <property type="entry name" value="Sushi/SCR/CCP_sf"/>
</dbReference>
<evidence type="ECO:0000259" key="5">
    <source>
        <dbReference type="Pfam" id="PF00084"/>
    </source>
</evidence>
<keyword evidence="4" id="KW-1015">Disulfide bond</keyword>
<accession>A0A7J7EMC9</accession>
<dbReference type="InterPro" id="IPR000436">
    <property type="entry name" value="Sushi_SCR_CCP_dom"/>
</dbReference>
<dbReference type="CDD" id="cd00033">
    <property type="entry name" value="CCP"/>
    <property type="match status" value="1"/>
</dbReference>